<dbReference type="OrthoDB" id="131038at2157"/>
<dbReference type="Gene3D" id="3.40.50.2000">
    <property type="entry name" value="Glycogen Phosphorylase B"/>
    <property type="match status" value="2"/>
</dbReference>
<evidence type="ECO:0000256" key="1">
    <source>
        <dbReference type="ARBA" id="ARBA00022679"/>
    </source>
</evidence>
<dbReference type="STRING" id="54262.CHITON_0516"/>
<evidence type="ECO:0000313" key="4">
    <source>
        <dbReference type="EMBL" id="CUX77295.1"/>
    </source>
</evidence>
<accession>A0A160VQZ3</accession>
<dbReference type="GO" id="GO:0016757">
    <property type="term" value="F:glycosyltransferase activity"/>
    <property type="evidence" value="ECO:0007669"/>
    <property type="project" value="UniProtKB-KW"/>
</dbReference>
<keyword evidence="4" id="KW-0328">Glycosyltransferase</keyword>
<dbReference type="RefSeq" id="WP_068576463.1">
    <property type="nucleotide sequence ID" value="NZ_CP015193.1"/>
</dbReference>
<dbReference type="EMBL" id="CP015193">
    <property type="protein sequence ID" value="ASJ16047.1"/>
    <property type="molecule type" value="Genomic_DNA"/>
</dbReference>
<reference evidence="5" key="2">
    <citation type="submission" date="2016-01" db="EMBL/GenBank/DDBJ databases">
        <authorList>
            <person name="Vorgias C.E."/>
        </authorList>
    </citation>
    <scope>NUCLEOTIDE SEQUENCE [LARGE SCALE GENOMIC DNA]</scope>
</reference>
<dbReference type="InterPro" id="IPR001296">
    <property type="entry name" value="Glyco_trans_1"/>
</dbReference>
<reference evidence="4" key="1">
    <citation type="submission" date="2016-01" db="EMBL/GenBank/DDBJ databases">
        <authorList>
            <person name="Oliw E.H."/>
        </authorList>
    </citation>
    <scope>NUCLEOTIDE SEQUENCE</scope>
    <source>
        <strain evidence="4">1</strain>
    </source>
</reference>
<name>A0A160VQZ3_9EURY</name>
<dbReference type="KEGG" id="tch:CHITON_0516"/>
<dbReference type="Pfam" id="PF00534">
    <property type="entry name" value="Glycos_transf_1"/>
    <property type="match status" value="1"/>
</dbReference>
<evidence type="ECO:0000313" key="3">
    <source>
        <dbReference type="EMBL" id="ASJ16047.1"/>
    </source>
</evidence>
<evidence type="ECO:0000259" key="2">
    <source>
        <dbReference type="Pfam" id="PF00534"/>
    </source>
</evidence>
<sequence length="348" mass="40908">MRIIASPAYRNKSVNPYNYLLYMHISELGVEVEDFSISKVLKEKWDIWHIHWPEGYLNRKSLIKSSVLTTSLMGMIQFLRMKGVKVVWTAHNITTHERYHPKIEEKFWKVFTRQINGYITLSKTGKLELLKRYPHLRDVPGFVIPHGHYRGIYPNYVSKEKARELLDLPLDSIVITFIGQIRKYKNVPHLIRVFCEIPDKNIYLVIAGKPSNQKIKRQIRISTMKCSDRIRTYLRFIPKEEVQIFLNSADLIVLPYSEIYHSGTALLALSFNRPVLVPNRGAMWELQMEVGKKWVMIYEPELTPHILEQAIDWAINTNRQSNAPLSQFNWEKIAKMTIKAYERILESP</sequence>
<protein>
    <submittedName>
        <fullName evidence="4">Glycosyltransferase</fullName>
        <ecNumber evidence="4">2.4.1.-</ecNumber>
    </submittedName>
</protein>
<dbReference type="PANTHER" id="PTHR46401">
    <property type="entry name" value="GLYCOSYLTRANSFERASE WBBK-RELATED"/>
    <property type="match status" value="1"/>
</dbReference>
<reference evidence="3 6" key="3">
    <citation type="submission" date="2016-04" db="EMBL/GenBank/DDBJ databases">
        <title>Complete genome sequence of Thermococcus chitonophagus type strain GC74.</title>
        <authorList>
            <person name="Oger P.M."/>
        </authorList>
    </citation>
    <scope>NUCLEOTIDE SEQUENCE [LARGE SCALE GENOMIC DNA]</scope>
    <source>
        <strain evidence="3 6">GC74</strain>
    </source>
</reference>
<dbReference type="EC" id="2.4.1.-" evidence="4"/>
<dbReference type="AlphaFoldDB" id="A0A160VQZ3"/>
<gene>
    <name evidence="3" type="ORF">A3L04_02610</name>
    <name evidence="4" type="ORF">CHITON_0516</name>
</gene>
<keyword evidence="1 4" id="KW-0808">Transferase</keyword>
<feature type="domain" description="Glycosyl transferase family 1" evidence="2">
    <location>
        <begin position="159"/>
        <end position="316"/>
    </location>
</feature>
<keyword evidence="6" id="KW-1185">Reference proteome</keyword>
<dbReference type="Proteomes" id="UP000093069">
    <property type="component" value="Chromosome I"/>
</dbReference>
<evidence type="ECO:0000313" key="5">
    <source>
        <dbReference type="Proteomes" id="UP000093069"/>
    </source>
</evidence>
<organism evidence="4 5">
    <name type="scientific">Thermococcus chitonophagus</name>
    <dbReference type="NCBI Taxonomy" id="54262"/>
    <lineage>
        <taxon>Archaea</taxon>
        <taxon>Methanobacteriati</taxon>
        <taxon>Methanobacteriota</taxon>
        <taxon>Thermococci</taxon>
        <taxon>Thermococcales</taxon>
        <taxon>Thermococcaceae</taxon>
        <taxon>Thermococcus</taxon>
    </lineage>
</organism>
<dbReference type="Proteomes" id="UP000250189">
    <property type="component" value="Chromosome"/>
</dbReference>
<dbReference type="SUPFAM" id="SSF53756">
    <property type="entry name" value="UDP-Glycosyltransferase/glycogen phosphorylase"/>
    <property type="match status" value="1"/>
</dbReference>
<proteinExistence type="predicted"/>
<dbReference type="PANTHER" id="PTHR46401:SF2">
    <property type="entry name" value="GLYCOSYLTRANSFERASE WBBK-RELATED"/>
    <property type="match status" value="1"/>
</dbReference>
<dbReference type="GeneID" id="33321430"/>
<evidence type="ECO:0000313" key="6">
    <source>
        <dbReference type="Proteomes" id="UP000250189"/>
    </source>
</evidence>
<dbReference type="EMBL" id="LN999010">
    <property type="protein sequence ID" value="CUX77295.1"/>
    <property type="molecule type" value="Genomic_DNA"/>
</dbReference>